<feature type="transmembrane region" description="Helical" evidence="8">
    <location>
        <begin position="333"/>
        <end position="359"/>
    </location>
</feature>
<reference evidence="10 11" key="1">
    <citation type="submission" date="2019-10" db="EMBL/GenBank/DDBJ databases">
        <title>Whole genome shotgun sequence of Acrocarpospora corrugata NBRC 13972.</title>
        <authorList>
            <person name="Ichikawa N."/>
            <person name="Kimura A."/>
            <person name="Kitahashi Y."/>
            <person name="Komaki H."/>
            <person name="Oguchi A."/>
        </authorList>
    </citation>
    <scope>NUCLEOTIDE SEQUENCE [LARGE SCALE GENOMIC DNA]</scope>
    <source>
        <strain evidence="10 11">NBRC 13972</strain>
    </source>
</reference>
<dbReference type="InterPro" id="IPR020846">
    <property type="entry name" value="MFS_dom"/>
</dbReference>
<feature type="transmembrane region" description="Helical" evidence="8">
    <location>
        <begin position="134"/>
        <end position="154"/>
    </location>
</feature>
<comment type="subcellular location">
    <subcellularLocation>
        <location evidence="1">Cell membrane</location>
        <topology evidence="1">Multi-pass membrane protein</topology>
    </subcellularLocation>
</comment>
<evidence type="ECO:0000256" key="7">
    <source>
        <dbReference type="SAM" id="MobiDB-lite"/>
    </source>
</evidence>
<evidence type="ECO:0000256" key="2">
    <source>
        <dbReference type="ARBA" id="ARBA00022448"/>
    </source>
</evidence>
<dbReference type="SUPFAM" id="SSF103473">
    <property type="entry name" value="MFS general substrate transporter"/>
    <property type="match status" value="1"/>
</dbReference>
<dbReference type="GO" id="GO:0005886">
    <property type="term" value="C:plasma membrane"/>
    <property type="evidence" value="ECO:0007669"/>
    <property type="project" value="UniProtKB-SubCell"/>
</dbReference>
<evidence type="ECO:0000256" key="8">
    <source>
        <dbReference type="SAM" id="Phobius"/>
    </source>
</evidence>
<dbReference type="AlphaFoldDB" id="A0A5M3W9G4"/>
<dbReference type="InterPro" id="IPR036259">
    <property type="entry name" value="MFS_trans_sf"/>
</dbReference>
<sequence>MAGGWKALIFWLIGVLGYAVAVFQRQTLSVSGLDAAERFTLGATGLSMLAMLQLLVYAAMQIPVGILVDRYGSKRMLLAGALIMGAGQLIFAFAADLVGAVAARVLVGGGDAMAFISVIRMINLYFPPRRNPLMVQLTGLLGAIGAIAAAVPLITALHRYGWTPTFLGAAGLSAVALIVVLLGLRETRPAAAGEARGVRAAWAEPGTRLGMWAHAATQSSGAAFLMLWGHPYLVKDQGLSPQAAAGMITALTVLSLAYNPLFGWIAGRFPTRRSRMVLVIVGSTAISWTVLLLWPGHAPGWLLVAHMAVLAANGPGSVVGFDYARTFNPAERIGVAAGIVNGGGFLVTVLVLGLIGVGLDLHGNFRLALAAQYPIWGIAVWQVLRYRAKARSSLARTGAPTMNHDVGARTKAAGHGPVRRGEGGLRRAPSTASGRPPRQARPWARSARDGRPGGGDPGADLGSGPAT</sequence>
<gene>
    <name evidence="10" type="ORF">Acor_67200</name>
</gene>
<dbReference type="PANTHER" id="PTHR23517:SF3">
    <property type="entry name" value="INTEGRAL MEMBRANE TRANSPORT PROTEIN"/>
    <property type="match status" value="1"/>
</dbReference>
<dbReference type="InterPro" id="IPR011701">
    <property type="entry name" value="MFS"/>
</dbReference>
<dbReference type="GO" id="GO:0022857">
    <property type="term" value="F:transmembrane transporter activity"/>
    <property type="evidence" value="ECO:0007669"/>
    <property type="project" value="InterPro"/>
</dbReference>
<evidence type="ECO:0000256" key="5">
    <source>
        <dbReference type="ARBA" id="ARBA00022989"/>
    </source>
</evidence>
<feature type="compositionally biased region" description="Low complexity" evidence="7">
    <location>
        <begin position="458"/>
        <end position="467"/>
    </location>
</feature>
<feature type="transmembrane region" description="Helical" evidence="8">
    <location>
        <begin position="166"/>
        <end position="184"/>
    </location>
</feature>
<evidence type="ECO:0000259" key="9">
    <source>
        <dbReference type="PROSITE" id="PS50850"/>
    </source>
</evidence>
<feature type="transmembrane region" description="Helical" evidence="8">
    <location>
        <begin position="76"/>
        <end position="95"/>
    </location>
</feature>
<name>A0A5M3W9G4_9ACTN</name>
<feature type="transmembrane region" description="Helical" evidence="8">
    <location>
        <begin position="101"/>
        <end position="122"/>
    </location>
</feature>
<keyword evidence="4 8" id="KW-0812">Transmembrane</keyword>
<proteinExistence type="predicted"/>
<feature type="transmembrane region" description="Helical" evidence="8">
    <location>
        <begin position="365"/>
        <end position="384"/>
    </location>
</feature>
<dbReference type="Gene3D" id="1.20.1250.20">
    <property type="entry name" value="MFS general substrate transporter like domains"/>
    <property type="match status" value="2"/>
</dbReference>
<keyword evidence="11" id="KW-1185">Reference proteome</keyword>
<feature type="transmembrane region" description="Helical" evidence="8">
    <location>
        <begin position="209"/>
        <end position="231"/>
    </location>
</feature>
<feature type="transmembrane region" description="Helical" evidence="8">
    <location>
        <begin position="243"/>
        <end position="264"/>
    </location>
</feature>
<evidence type="ECO:0000256" key="1">
    <source>
        <dbReference type="ARBA" id="ARBA00004651"/>
    </source>
</evidence>
<keyword evidence="3" id="KW-1003">Cell membrane</keyword>
<keyword evidence="5 8" id="KW-1133">Transmembrane helix</keyword>
<protein>
    <submittedName>
        <fullName evidence="10">MFS transporter</fullName>
    </submittedName>
</protein>
<feature type="transmembrane region" description="Helical" evidence="8">
    <location>
        <begin position="276"/>
        <end position="294"/>
    </location>
</feature>
<organism evidence="10 11">
    <name type="scientific">Acrocarpospora corrugata</name>
    <dbReference type="NCBI Taxonomy" id="35763"/>
    <lineage>
        <taxon>Bacteria</taxon>
        <taxon>Bacillati</taxon>
        <taxon>Actinomycetota</taxon>
        <taxon>Actinomycetes</taxon>
        <taxon>Streptosporangiales</taxon>
        <taxon>Streptosporangiaceae</taxon>
        <taxon>Acrocarpospora</taxon>
    </lineage>
</organism>
<dbReference type="CDD" id="cd06174">
    <property type="entry name" value="MFS"/>
    <property type="match status" value="1"/>
</dbReference>
<feature type="transmembrane region" description="Helical" evidence="8">
    <location>
        <begin position="300"/>
        <end position="321"/>
    </location>
</feature>
<dbReference type="PROSITE" id="PS50850">
    <property type="entry name" value="MFS"/>
    <property type="match status" value="1"/>
</dbReference>
<evidence type="ECO:0000256" key="6">
    <source>
        <dbReference type="ARBA" id="ARBA00023136"/>
    </source>
</evidence>
<accession>A0A5M3W9G4</accession>
<dbReference type="EMBL" id="BLAD01000085">
    <property type="protein sequence ID" value="GES04652.1"/>
    <property type="molecule type" value="Genomic_DNA"/>
</dbReference>
<comment type="caution">
    <text evidence="10">The sequence shown here is derived from an EMBL/GenBank/DDBJ whole genome shotgun (WGS) entry which is preliminary data.</text>
</comment>
<dbReference type="InterPro" id="IPR050171">
    <property type="entry name" value="MFS_Transporters"/>
</dbReference>
<keyword evidence="6 8" id="KW-0472">Membrane</keyword>
<evidence type="ECO:0000256" key="3">
    <source>
        <dbReference type="ARBA" id="ARBA00022475"/>
    </source>
</evidence>
<dbReference type="Proteomes" id="UP000334990">
    <property type="component" value="Unassembled WGS sequence"/>
</dbReference>
<dbReference type="Pfam" id="PF07690">
    <property type="entry name" value="MFS_1"/>
    <property type="match status" value="1"/>
</dbReference>
<evidence type="ECO:0000313" key="10">
    <source>
        <dbReference type="EMBL" id="GES04652.1"/>
    </source>
</evidence>
<evidence type="ECO:0000256" key="4">
    <source>
        <dbReference type="ARBA" id="ARBA00022692"/>
    </source>
</evidence>
<feature type="domain" description="Major facilitator superfamily (MFS) profile" evidence="9">
    <location>
        <begin position="10"/>
        <end position="389"/>
    </location>
</feature>
<feature type="region of interest" description="Disordered" evidence="7">
    <location>
        <begin position="397"/>
        <end position="467"/>
    </location>
</feature>
<dbReference type="PANTHER" id="PTHR23517">
    <property type="entry name" value="RESISTANCE PROTEIN MDTM, PUTATIVE-RELATED-RELATED"/>
    <property type="match status" value="1"/>
</dbReference>
<keyword evidence="2" id="KW-0813">Transport</keyword>
<evidence type="ECO:0000313" key="11">
    <source>
        <dbReference type="Proteomes" id="UP000334990"/>
    </source>
</evidence>
<feature type="transmembrane region" description="Helical" evidence="8">
    <location>
        <begin position="45"/>
        <end position="64"/>
    </location>
</feature>